<feature type="transmembrane region" description="Helical" evidence="9">
    <location>
        <begin position="50"/>
        <end position="68"/>
    </location>
</feature>
<dbReference type="CDD" id="cd00130">
    <property type="entry name" value="PAS"/>
    <property type="match status" value="3"/>
</dbReference>
<dbReference type="Pfam" id="PF08448">
    <property type="entry name" value="PAS_4"/>
    <property type="match status" value="1"/>
</dbReference>
<dbReference type="Pfam" id="PF13426">
    <property type="entry name" value="PAS_9"/>
    <property type="match status" value="2"/>
</dbReference>
<evidence type="ECO:0000256" key="3">
    <source>
        <dbReference type="ARBA" id="ARBA00012438"/>
    </source>
</evidence>
<dbReference type="PANTHER" id="PTHR42878">
    <property type="entry name" value="TWO-COMPONENT HISTIDINE KINASE"/>
    <property type="match status" value="1"/>
</dbReference>
<dbReference type="PANTHER" id="PTHR42878:SF15">
    <property type="entry name" value="BACTERIOPHYTOCHROME"/>
    <property type="match status" value="1"/>
</dbReference>
<dbReference type="InterPro" id="IPR036890">
    <property type="entry name" value="HATPase_C_sf"/>
</dbReference>
<dbReference type="PROSITE" id="PS50112">
    <property type="entry name" value="PAS"/>
    <property type="match status" value="2"/>
</dbReference>
<organism evidence="13 14">
    <name type="scientific">Zoogloea oleivorans</name>
    <dbReference type="NCBI Taxonomy" id="1552750"/>
    <lineage>
        <taxon>Bacteria</taxon>
        <taxon>Pseudomonadati</taxon>
        <taxon>Pseudomonadota</taxon>
        <taxon>Betaproteobacteria</taxon>
        <taxon>Rhodocyclales</taxon>
        <taxon>Zoogloeaceae</taxon>
        <taxon>Zoogloea</taxon>
    </lineage>
</organism>
<dbReference type="Gene3D" id="3.30.450.20">
    <property type="entry name" value="PAS domain"/>
    <property type="match status" value="5"/>
</dbReference>
<feature type="domain" description="PAC" evidence="12">
    <location>
        <begin position="174"/>
        <end position="226"/>
    </location>
</feature>
<keyword evidence="6" id="KW-0418">Kinase</keyword>
<evidence type="ECO:0000259" key="12">
    <source>
        <dbReference type="PROSITE" id="PS50113"/>
    </source>
</evidence>
<keyword evidence="14" id="KW-1185">Reference proteome</keyword>
<dbReference type="FunFam" id="3.30.565.10:FF:000006">
    <property type="entry name" value="Sensor histidine kinase WalK"/>
    <property type="match status" value="1"/>
</dbReference>
<dbReference type="EC" id="2.7.13.3" evidence="3"/>
<dbReference type="InterPro" id="IPR005467">
    <property type="entry name" value="His_kinase_dom"/>
</dbReference>
<keyword evidence="9" id="KW-1133">Transmembrane helix</keyword>
<dbReference type="InterPro" id="IPR013655">
    <property type="entry name" value="PAS_fold_3"/>
</dbReference>
<keyword evidence="8" id="KW-0175">Coiled coil</keyword>
<comment type="subcellular location">
    <subcellularLocation>
        <location evidence="2">Cell inner membrane</location>
        <topology evidence="2">Multi-pass membrane protein</topology>
    </subcellularLocation>
</comment>
<evidence type="ECO:0000256" key="9">
    <source>
        <dbReference type="SAM" id="Phobius"/>
    </source>
</evidence>
<evidence type="ECO:0000256" key="4">
    <source>
        <dbReference type="ARBA" id="ARBA00022553"/>
    </source>
</evidence>
<dbReference type="Pfam" id="PF00989">
    <property type="entry name" value="PAS"/>
    <property type="match status" value="1"/>
</dbReference>
<feature type="domain" description="PAS" evidence="11">
    <location>
        <begin position="603"/>
        <end position="673"/>
    </location>
</feature>
<dbReference type="InterPro" id="IPR013767">
    <property type="entry name" value="PAS_fold"/>
</dbReference>
<gene>
    <name evidence="13" type="ORF">ETQ85_08575</name>
</gene>
<comment type="catalytic activity">
    <reaction evidence="1">
        <text>ATP + protein L-histidine = ADP + protein N-phospho-L-histidine.</text>
        <dbReference type="EC" id="2.7.13.3"/>
    </reaction>
</comment>
<evidence type="ECO:0000313" key="14">
    <source>
        <dbReference type="Proteomes" id="UP000389128"/>
    </source>
</evidence>
<evidence type="ECO:0000256" key="2">
    <source>
        <dbReference type="ARBA" id="ARBA00004429"/>
    </source>
</evidence>
<dbReference type="Pfam" id="PF02518">
    <property type="entry name" value="HATPase_c"/>
    <property type="match status" value="1"/>
</dbReference>
<evidence type="ECO:0000259" key="11">
    <source>
        <dbReference type="PROSITE" id="PS50112"/>
    </source>
</evidence>
<dbReference type="PROSITE" id="PS50113">
    <property type="entry name" value="PAC"/>
    <property type="match status" value="2"/>
</dbReference>
<dbReference type="EMBL" id="SDKK01000007">
    <property type="protein sequence ID" value="TYC59613.1"/>
    <property type="molecule type" value="Genomic_DNA"/>
</dbReference>
<dbReference type="Gene3D" id="3.30.565.10">
    <property type="entry name" value="Histidine kinase-like ATPase, C-terminal domain"/>
    <property type="match status" value="1"/>
</dbReference>
<dbReference type="InterPro" id="IPR036097">
    <property type="entry name" value="HisK_dim/P_sf"/>
</dbReference>
<comment type="caution">
    <text evidence="13">The sequence shown here is derived from an EMBL/GenBank/DDBJ whole genome shotgun (WGS) entry which is preliminary data.</text>
</comment>
<feature type="domain" description="Histidine kinase" evidence="10">
    <location>
        <begin position="754"/>
        <end position="968"/>
    </location>
</feature>
<dbReference type="SMART" id="SM00091">
    <property type="entry name" value="PAS"/>
    <property type="match status" value="4"/>
</dbReference>
<dbReference type="Pfam" id="PF00512">
    <property type="entry name" value="HisKA"/>
    <property type="match status" value="1"/>
</dbReference>
<dbReference type="InterPro" id="IPR003594">
    <property type="entry name" value="HATPase_dom"/>
</dbReference>
<dbReference type="PRINTS" id="PR00344">
    <property type="entry name" value="BCTRLSENSOR"/>
</dbReference>
<dbReference type="InterPro" id="IPR000014">
    <property type="entry name" value="PAS"/>
</dbReference>
<protein>
    <recommendedName>
        <fullName evidence="3">histidine kinase</fullName>
        <ecNumber evidence="3">2.7.13.3</ecNumber>
    </recommendedName>
</protein>
<sequence>MIFKPGHEPVVPAVDLPPACAPGRRATMLAGIYAAVTALLIMTTQAMLQGWPVLLVIAISSFVLFLVMRRELLGAAGNATAGQATAATSSHNNTCFTEALEKVPHVLYRFNPAHECYDYISAKAGEWLGTPIDVLCAPGGWQHFAHRTPAEDLGRVWAAIEEALRRPGHAPVEISVEYRLDPANGEPMWIHDAMTLLRNPDGGLNAIIGAASDQTAQRATSEYLGVTLRSIGDAVIATDRHSRITLMNPVAEKLTGWTENEAIGQPLDIVFRIINEETGEPVENPADKLMQGSEMARLGQHTLLVDRHGIRRPIANSGAPIMMAPHQNPLGVVLVFHDQSQERLTGQAIVDQQARYRALVENSPVGIFHFTNDLQISYCNGRLAEILHSTAGHLNGLDLHSLGDDAILAMLRGALNGQRGAYDGPFVSPLSTNVQILSIRVAPEYDASGKVYGGVGIVEDRTAFLEAEEQLRDTKERYVLAQRGTNEGLWDWDPKTRHLYLSARLLSLLGLHSDTLRTTGDEWLKLIHPDDRARYRTDFIAHLRGETEHFESEYRIADKDGKFHWVLARGLAHRNQQGRAVRIVGSIGDITARKLAEEQLKAERDFSRGLIDSLPAPFFLFDQRGRLVLWNRFVSELTGLEDAELQDAEAESLVIPEQEPVIAHRIESALLSGETSVEVMLRRNDKEPVPFLVVGRRVILDGRPHIVGVGTDLTERKFAERAIKRLNSELERRVAERTSQLSAALNELESFSYSVSHDLRAPLRAIEGYSSILGSDYGDKLDDEAKELLRRVRAAVHRMGQLIDDLLTLSRVSRKELERRPVDLSHLAQVICEELRQQEPEREMRVDIAPDLRVEGDPSLIRTVLENLLGNAWKFTGRMAQAEIHFSATHHEGVDAFVIRDNGAGFDMRYRENLFRPFQRLHSDREFPGTGIGLATVARIVRRHAGEVWAEGEVGKGAALYFSIGQSQALQNGN</sequence>
<evidence type="ECO:0000256" key="5">
    <source>
        <dbReference type="ARBA" id="ARBA00022679"/>
    </source>
</evidence>
<dbReference type="InterPro" id="IPR035965">
    <property type="entry name" value="PAS-like_dom_sf"/>
</dbReference>
<dbReference type="NCBIfam" id="TIGR00229">
    <property type="entry name" value="sensory_box"/>
    <property type="match status" value="3"/>
</dbReference>
<dbReference type="AlphaFoldDB" id="A0A6C2D1I2"/>
<dbReference type="PROSITE" id="PS50109">
    <property type="entry name" value="HIS_KIN"/>
    <property type="match status" value="1"/>
</dbReference>
<dbReference type="FunFam" id="1.10.287.130:FF:000070">
    <property type="entry name" value="Histidine kinase sensor protein"/>
    <property type="match status" value="1"/>
</dbReference>
<evidence type="ECO:0000313" key="13">
    <source>
        <dbReference type="EMBL" id="TYC59613.1"/>
    </source>
</evidence>
<dbReference type="InterPro" id="IPR050351">
    <property type="entry name" value="BphY/WalK/GraS-like"/>
</dbReference>
<dbReference type="CDD" id="cd00082">
    <property type="entry name" value="HisKA"/>
    <property type="match status" value="1"/>
</dbReference>
<name>A0A6C2D1I2_9RHOO</name>
<dbReference type="InterPro" id="IPR004358">
    <property type="entry name" value="Sig_transdc_His_kin-like_C"/>
</dbReference>
<dbReference type="InterPro" id="IPR000700">
    <property type="entry name" value="PAS-assoc_C"/>
</dbReference>
<evidence type="ECO:0000256" key="6">
    <source>
        <dbReference type="ARBA" id="ARBA00022777"/>
    </source>
</evidence>
<dbReference type="Pfam" id="PF08447">
    <property type="entry name" value="PAS_3"/>
    <property type="match status" value="1"/>
</dbReference>
<dbReference type="GO" id="GO:0000155">
    <property type="term" value="F:phosphorelay sensor kinase activity"/>
    <property type="evidence" value="ECO:0007669"/>
    <property type="project" value="InterPro"/>
</dbReference>
<dbReference type="InterPro" id="IPR001610">
    <property type="entry name" value="PAC"/>
</dbReference>
<evidence type="ECO:0000256" key="7">
    <source>
        <dbReference type="ARBA" id="ARBA00023136"/>
    </source>
</evidence>
<evidence type="ECO:0000259" key="10">
    <source>
        <dbReference type="PROSITE" id="PS50109"/>
    </source>
</evidence>
<dbReference type="Gene3D" id="1.10.287.130">
    <property type="match status" value="1"/>
</dbReference>
<dbReference type="SMART" id="SM00387">
    <property type="entry name" value="HATPase_c"/>
    <property type="match status" value="1"/>
</dbReference>
<dbReference type="GO" id="GO:0007234">
    <property type="term" value="P:osmosensory signaling via phosphorelay pathway"/>
    <property type="evidence" value="ECO:0007669"/>
    <property type="project" value="TreeGrafter"/>
</dbReference>
<feature type="transmembrane region" description="Helical" evidence="9">
    <location>
        <begin position="26"/>
        <end position="44"/>
    </location>
</feature>
<evidence type="ECO:0000256" key="8">
    <source>
        <dbReference type="SAM" id="Coils"/>
    </source>
</evidence>
<keyword evidence="7 9" id="KW-0472">Membrane</keyword>
<dbReference type="OrthoDB" id="8552871at2"/>
<reference evidence="13 14" key="1">
    <citation type="submission" date="2019-01" db="EMBL/GenBank/DDBJ databases">
        <title>Zoogloea oleivorans genome sequencing and assembly.</title>
        <authorList>
            <person name="Tancsics A."/>
            <person name="Farkas M."/>
            <person name="Kriszt B."/>
            <person name="Maroti G."/>
            <person name="Horvath B."/>
        </authorList>
    </citation>
    <scope>NUCLEOTIDE SEQUENCE [LARGE SCALE GENOMIC DNA]</scope>
    <source>
        <strain evidence="13 14">Buc</strain>
    </source>
</reference>
<dbReference type="RefSeq" id="WP_148578636.1">
    <property type="nucleotide sequence ID" value="NZ_SDKK01000007.1"/>
</dbReference>
<dbReference type="GO" id="GO:0000156">
    <property type="term" value="F:phosphorelay response regulator activity"/>
    <property type="evidence" value="ECO:0007669"/>
    <property type="project" value="TreeGrafter"/>
</dbReference>
<evidence type="ECO:0000256" key="1">
    <source>
        <dbReference type="ARBA" id="ARBA00000085"/>
    </source>
</evidence>
<proteinExistence type="predicted"/>
<dbReference type="SMART" id="SM00086">
    <property type="entry name" value="PAC"/>
    <property type="match status" value="3"/>
</dbReference>
<dbReference type="SUPFAM" id="SSF55785">
    <property type="entry name" value="PYP-like sensor domain (PAS domain)"/>
    <property type="match status" value="5"/>
</dbReference>
<dbReference type="SUPFAM" id="SSF47384">
    <property type="entry name" value="Homodimeric domain of signal transducing histidine kinase"/>
    <property type="match status" value="1"/>
</dbReference>
<dbReference type="Proteomes" id="UP000389128">
    <property type="component" value="Unassembled WGS sequence"/>
</dbReference>
<dbReference type="InterPro" id="IPR003661">
    <property type="entry name" value="HisK_dim/P_dom"/>
</dbReference>
<dbReference type="GO" id="GO:0005886">
    <property type="term" value="C:plasma membrane"/>
    <property type="evidence" value="ECO:0007669"/>
    <property type="project" value="UniProtKB-SubCell"/>
</dbReference>
<feature type="domain" description="PAC" evidence="12">
    <location>
        <begin position="550"/>
        <end position="602"/>
    </location>
</feature>
<accession>A0A6C2D1I2</accession>
<dbReference type="GO" id="GO:0030295">
    <property type="term" value="F:protein kinase activator activity"/>
    <property type="evidence" value="ECO:0007669"/>
    <property type="project" value="TreeGrafter"/>
</dbReference>
<dbReference type="GO" id="GO:0006355">
    <property type="term" value="P:regulation of DNA-templated transcription"/>
    <property type="evidence" value="ECO:0007669"/>
    <property type="project" value="InterPro"/>
</dbReference>
<feature type="domain" description="PAS" evidence="11">
    <location>
        <begin position="220"/>
        <end position="293"/>
    </location>
</feature>
<dbReference type="SMART" id="SM00388">
    <property type="entry name" value="HisKA"/>
    <property type="match status" value="1"/>
</dbReference>
<keyword evidence="9" id="KW-0812">Transmembrane</keyword>
<dbReference type="SUPFAM" id="SSF55874">
    <property type="entry name" value="ATPase domain of HSP90 chaperone/DNA topoisomerase II/histidine kinase"/>
    <property type="match status" value="1"/>
</dbReference>
<feature type="coiled-coil region" evidence="8">
    <location>
        <begin position="716"/>
        <end position="747"/>
    </location>
</feature>
<keyword evidence="4" id="KW-0597">Phosphoprotein</keyword>
<keyword evidence="5" id="KW-0808">Transferase</keyword>
<dbReference type="Gene3D" id="2.10.70.100">
    <property type="match status" value="1"/>
</dbReference>
<dbReference type="InterPro" id="IPR013656">
    <property type="entry name" value="PAS_4"/>
</dbReference>